<keyword evidence="5 6" id="KW-0456">Lyase</keyword>
<keyword evidence="7" id="KW-1133">Transmembrane helix</keyword>
<evidence type="ECO:0000256" key="6">
    <source>
        <dbReference type="RuleBase" id="RU366034"/>
    </source>
</evidence>
<protein>
    <recommendedName>
        <fullName evidence="6">Terpene synthase</fullName>
        <ecNumber evidence="6">4.2.3.-</ecNumber>
    </recommendedName>
</protein>
<name>A0A4V2MV13_9APHY</name>
<organism evidence="8 9">
    <name type="scientific">Steccherinum ochraceum</name>
    <dbReference type="NCBI Taxonomy" id="92696"/>
    <lineage>
        <taxon>Eukaryota</taxon>
        <taxon>Fungi</taxon>
        <taxon>Dikarya</taxon>
        <taxon>Basidiomycota</taxon>
        <taxon>Agaricomycotina</taxon>
        <taxon>Agaricomycetes</taxon>
        <taxon>Polyporales</taxon>
        <taxon>Steccherinaceae</taxon>
        <taxon>Steccherinum</taxon>
    </lineage>
</organism>
<dbReference type="PANTHER" id="PTHR35201">
    <property type="entry name" value="TERPENE SYNTHASE"/>
    <property type="match status" value="1"/>
</dbReference>
<feature type="transmembrane region" description="Helical" evidence="7">
    <location>
        <begin position="369"/>
        <end position="390"/>
    </location>
</feature>
<evidence type="ECO:0000313" key="9">
    <source>
        <dbReference type="Proteomes" id="UP000292702"/>
    </source>
</evidence>
<evidence type="ECO:0000256" key="4">
    <source>
        <dbReference type="ARBA" id="ARBA00022842"/>
    </source>
</evidence>
<dbReference type="Gene3D" id="1.10.600.10">
    <property type="entry name" value="Farnesyl Diphosphate Synthase"/>
    <property type="match status" value="1"/>
</dbReference>
<dbReference type="SFLD" id="SFLDG01020">
    <property type="entry name" value="Terpene_Cyclase_Like_2"/>
    <property type="match status" value="1"/>
</dbReference>
<gene>
    <name evidence="8" type="ORF">EIP91_009732</name>
</gene>
<reference evidence="8 9" key="1">
    <citation type="submission" date="2018-11" db="EMBL/GenBank/DDBJ databases">
        <title>Genome assembly of Steccherinum ochraceum LE-BIN_3174, the white-rot fungus of the Steccherinaceae family (The Residual Polyporoid clade, Polyporales, Basidiomycota).</title>
        <authorList>
            <person name="Fedorova T.V."/>
            <person name="Glazunova O.A."/>
            <person name="Landesman E.O."/>
            <person name="Moiseenko K.V."/>
            <person name="Psurtseva N.V."/>
            <person name="Savinova O.S."/>
            <person name="Shakhova N.V."/>
            <person name="Tyazhelova T.V."/>
            <person name="Vasina D.V."/>
        </authorList>
    </citation>
    <scope>NUCLEOTIDE SEQUENCE [LARGE SCALE GENOMIC DNA]</scope>
    <source>
        <strain evidence="8 9">LE-BIN_3174</strain>
    </source>
</reference>
<dbReference type="EC" id="4.2.3.-" evidence="6"/>
<evidence type="ECO:0000313" key="8">
    <source>
        <dbReference type="EMBL" id="TCD60657.1"/>
    </source>
</evidence>
<keyword evidence="7" id="KW-0812">Transmembrane</keyword>
<comment type="cofactor">
    <cofactor evidence="1 6">
        <name>Mg(2+)</name>
        <dbReference type="ChEBI" id="CHEBI:18420"/>
    </cofactor>
</comment>
<proteinExistence type="inferred from homology"/>
<evidence type="ECO:0000256" key="2">
    <source>
        <dbReference type="ARBA" id="ARBA00006333"/>
    </source>
</evidence>
<evidence type="ECO:0000256" key="5">
    <source>
        <dbReference type="ARBA" id="ARBA00023239"/>
    </source>
</evidence>
<comment type="similarity">
    <text evidence="2 6">Belongs to the terpene synthase family.</text>
</comment>
<evidence type="ECO:0000256" key="1">
    <source>
        <dbReference type="ARBA" id="ARBA00001946"/>
    </source>
</evidence>
<keyword evidence="9" id="KW-1185">Reference proteome</keyword>
<comment type="caution">
    <text evidence="8">The sequence shown here is derived from an EMBL/GenBank/DDBJ whole genome shotgun (WGS) entry which is preliminary data.</text>
</comment>
<dbReference type="OrthoDB" id="6486656at2759"/>
<dbReference type="GO" id="GO:0010333">
    <property type="term" value="F:terpene synthase activity"/>
    <property type="evidence" value="ECO:0007669"/>
    <property type="project" value="InterPro"/>
</dbReference>
<dbReference type="SFLD" id="SFLDS00005">
    <property type="entry name" value="Isoprenoid_Synthase_Type_I"/>
    <property type="match status" value="1"/>
</dbReference>
<dbReference type="PANTHER" id="PTHR35201:SF4">
    <property type="entry name" value="BETA-PINACENE SYNTHASE-RELATED"/>
    <property type="match status" value="1"/>
</dbReference>
<dbReference type="GO" id="GO:0008299">
    <property type="term" value="P:isoprenoid biosynthetic process"/>
    <property type="evidence" value="ECO:0007669"/>
    <property type="project" value="UniProtKB-ARBA"/>
</dbReference>
<evidence type="ECO:0000256" key="7">
    <source>
        <dbReference type="SAM" id="Phobius"/>
    </source>
</evidence>
<dbReference type="SUPFAM" id="SSF48576">
    <property type="entry name" value="Terpenoid synthases"/>
    <property type="match status" value="1"/>
</dbReference>
<accession>A0A4V2MV13</accession>
<sequence length="407" mass="46545">MNLEKLQPFPSRFVLQDLTSITSRVFPLKINPLQEEAYKSTRAWFVNLGVYSEPKQSKFLLHRFDLYAGLSFSEADLQHLDTCIAFFLWAFSFDDLSDEGELQSKPERVQVGVDISMRVLNDPSAPAPALRSSMPRCFTSERHLATFPRRATASPGACNRFYRAVESWMKSQVEQAQLRFDNNIPSVEDFILLRRRTIGGEIVEAMVEYSLDIKIPEWVWDHPILVGMSHAVIDVMTWPNDLISFNKEQSDNDYQNLVVCVMLQHNTDLQGAVDIVTKMLAQRVADYANLKKQLPSFGPEIDGELARYLTALEQYTQGTVVWYYDSPRYFRGIDLSNKHDLIIPVYPPSTDAPRPWTISREKPVDRTSFLAPSALQILFIAAAIISLLLWQFFVPSMHRLQIALVSS</sequence>
<dbReference type="GO" id="GO:0046872">
    <property type="term" value="F:metal ion binding"/>
    <property type="evidence" value="ECO:0007669"/>
    <property type="project" value="UniProtKB-KW"/>
</dbReference>
<dbReference type="InterPro" id="IPR008949">
    <property type="entry name" value="Isoprenoid_synthase_dom_sf"/>
</dbReference>
<keyword evidence="4 6" id="KW-0460">Magnesium</keyword>
<dbReference type="EMBL" id="RWJN01000563">
    <property type="protein sequence ID" value="TCD60657.1"/>
    <property type="molecule type" value="Genomic_DNA"/>
</dbReference>
<dbReference type="InterPro" id="IPR034686">
    <property type="entry name" value="Terpene_cyclase-like_2"/>
</dbReference>
<keyword evidence="7" id="KW-0472">Membrane</keyword>
<keyword evidence="3 6" id="KW-0479">Metal-binding</keyword>
<dbReference type="Pfam" id="PF19086">
    <property type="entry name" value="Terpene_syn_C_2"/>
    <property type="match status" value="1"/>
</dbReference>
<evidence type="ECO:0000256" key="3">
    <source>
        <dbReference type="ARBA" id="ARBA00022723"/>
    </source>
</evidence>
<dbReference type="AlphaFoldDB" id="A0A4V2MV13"/>
<dbReference type="Proteomes" id="UP000292702">
    <property type="component" value="Unassembled WGS sequence"/>
</dbReference>